<dbReference type="InterPro" id="IPR013098">
    <property type="entry name" value="Ig_I-set"/>
</dbReference>
<dbReference type="SMART" id="SM00408">
    <property type="entry name" value="IGc2"/>
    <property type="match status" value="2"/>
</dbReference>
<dbReference type="SMART" id="SM00409">
    <property type="entry name" value="IG"/>
    <property type="match status" value="2"/>
</dbReference>
<dbReference type="InterPro" id="IPR051170">
    <property type="entry name" value="Neural/epithelial_adhesion"/>
</dbReference>
<dbReference type="Gene3D" id="2.60.40.10">
    <property type="entry name" value="Immunoglobulins"/>
    <property type="match status" value="2"/>
</dbReference>
<accession>A0AAY5K6J4</accession>
<keyword evidence="2" id="KW-0433">Leucine-rich repeat</keyword>
<dbReference type="InterPro" id="IPR036179">
    <property type="entry name" value="Ig-like_dom_sf"/>
</dbReference>
<comment type="subcellular location">
    <subcellularLocation>
        <location evidence="1">Membrane</location>
        <topology evidence="1">Single-pass membrane protein</topology>
    </subcellularLocation>
</comment>
<keyword evidence="5" id="KW-0677">Repeat</keyword>
<keyword evidence="8" id="KW-1015">Disulfide bond</keyword>
<dbReference type="Ensembl" id="ENSELUT00000110847.1">
    <property type="protein sequence ID" value="ENSELUP00000084618.1"/>
    <property type="gene ID" value="ENSELUG00000009862.3"/>
</dbReference>
<dbReference type="GO" id="GO:0043005">
    <property type="term" value="C:neuron projection"/>
    <property type="evidence" value="ECO:0007669"/>
    <property type="project" value="TreeGrafter"/>
</dbReference>
<dbReference type="PANTHER" id="PTHR12231:SF261">
    <property type="entry name" value="IG-LIKE DOMAIN-CONTAINING PROTEIN"/>
    <property type="match status" value="1"/>
</dbReference>
<reference evidence="11" key="3">
    <citation type="submission" date="2025-09" db="UniProtKB">
        <authorList>
            <consortium name="Ensembl"/>
        </authorList>
    </citation>
    <scope>IDENTIFICATION</scope>
</reference>
<feature type="domain" description="Ig-like" evidence="10">
    <location>
        <begin position="29"/>
        <end position="122"/>
    </location>
</feature>
<dbReference type="Pfam" id="PF13927">
    <property type="entry name" value="Ig_3"/>
    <property type="match status" value="1"/>
</dbReference>
<keyword evidence="4" id="KW-0732">Signal</keyword>
<feature type="domain" description="Ig-like" evidence="10">
    <location>
        <begin position="128"/>
        <end position="218"/>
    </location>
</feature>
<dbReference type="Proteomes" id="UP000265140">
    <property type="component" value="Chromosome 1"/>
</dbReference>
<keyword evidence="12" id="KW-1185">Reference proteome</keyword>
<organism evidence="11 12">
    <name type="scientific">Esox lucius</name>
    <name type="common">Northern pike</name>
    <dbReference type="NCBI Taxonomy" id="8010"/>
    <lineage>
        <taxon>Eukaryota</taxon>
        <taxon>Metazoa</taxon>
        <taxon>Chordata</taxon>
        <taxon>Craniata</taxon>
        <taxon>Vertebrata</taxon>
        <taxon>Euteleostomi</taxon>
        <taxon>Actinopterygii</taxon>
        <taxon>Neopterygii</taxon>
        <taxon>Teleostei</taxon>
        <taxon>Protacanthopterygii</taxon>
        <taxon>Esociformes</taxon>
        <taxon>Esocidae</taxon>
        <taxon>Esox</taxon>
    </lineage>
</organism>
<keyword evidence="3" id="KW-0812">Transmembrane</keyword>
<dbReference type="PROSITE" id="PS50835">
    <property type="entry name" value="IG_LIKE"/>
    <property type="match status" value="2"/>
</dbReference>
<dbReference type="PANTHER" id="PTHR12231">
    <property type="entry name" value="CTX-RELATED TYPE I TRANSMEMBRANE PROTEIN"/>
    <property type="match status" value="1"/>
</dbReference>
<dbReference type="InterPro" id="IPR007110">
    <property type="entry name" value="Ig-like_dom"/>
</dbReference>
<evidence type="ECO:0000256" key="6">
    <source>
        <dbReference type="ARBA" id="ARBA00022989"/>
    </source>
</evidence>
<dbReference type="SUPFAM" id="SSF48726">
    <property type="entry name" value="Immunoglobulin"/>
    <property type="match status" value="2"/>
</dbReference>
<name>A0AAY5K6J4_ESOLU</name>
<dbReference type="InterPro" id="IPR003598">
    <property type="entry name" value="Ig_sub2"/>
</dbReference>
<evidence type="ECO:0000256" key="1">
    <source>
        <dbReference type="ARBA" id="ARBA00004167"/>
    </source>
</evidence>
<reference evidence="11 12" key="1">
    <citation type="submission" date="2020-02" db="EMBL/GenBank/DDBJ databases">
        <title>Esox lucius (northern pike) genome, fEsoLuc1, primary haplotype.</title>
        <authorList>
            <person name="Myers G."/>
            <person name="Karagic N."/>
            <person name="Meyer A."/>
            <person name="Pippel M."/>
            <person name="Reichard M."/>
            <person name="Winkler S."/>
            <person name="Tracey A."/>
            <person name="Sims Y."/>
            <person name="Howe K."/>
            <person name="Rhie A."/>
            <person name="Formenti G."/>
            <person name="Durbin R."/>
            <person name="Fedrigo O."/>
            <person name="Jarvis E.D."/>
        </authorList>
    </citation>
    <scope>NUCLEOTIDE SEQUENCE [LARGE SCALE GENOMIC DNA]</scope>
</reference>
<dbReference type="InterPro" id="IPR013783">
    <property type="entry name" value="Ig-like_fold"/>
</dbReference>
<sequence length="283" mass="31278">QTFGHPCIASNPAGADTSTVRLQVVAEPPGILEVKRQQVKAGVGQSIWFSCTAQGNPQPTVYWVLYDGTAVQHLKPSLDPRVSVYTNGTLHLIDIVGMAEEGDYTCYAKNQLGKDEMHVHITVVTAPPRIRMPSRTYASVKPGRNVRFDCEAIGEPKPKILWMLPNNDMIAASNERYLMHVNGSLDIRGVKLVDAGEYVCMARNTAGDDSKVYKLDIDGNPPVINGYYQNRTVVKDTAANRLETHDWFSFGVFLKKSGKSGSCSESIFTEHCMRMEILLEPMG</sequence>
<evidence type="ECO:0000256" key="3">
    <source>
        <dbReference type="ARBA" id="ARBA00022692"/>
    </source>
</evidence>
<reference evidence="11" key="2">
    <citation type="submission" date="2025-08" db="UniProtKB">
        <authorList>
            <consortium name="Ensembl"/>
        </authorList>
    </citation>
    <scope>IDENTIFICATION</scope>
</reference>
<dbReference type="GeneTree" id="ENSGT00940000158290"/>
<evidence type="ECO:0000259" key="10">
    <source>
        <dbReference type="PROSITE" id="PS50835"/>
    </source>
</evidence>
<dbReference type="FunFam" id="2.60.40.10:FF:000032">
    <property type="entry name" value="palladin isoform X1"/>
    <property type="match status" value="1"/>
</dbReference>
<keyword evidence="6" id="KW-1133">Transmembrane helix</keyword>
<evidence type="ECO:0000256" key="8">
    <source>
        <dbReference type="ARBA" id="ARBA00023157"/>
    </source>
</evidence>
<dbReference type="FunFam" id="2.60.40.10:FF:000076">
    <property type="entry name" value="Leucine-rich repeat and Ig domain-containing 4"/>
    <property type="match status" value="1"/>
</dbReference>
<evidence type="ECO:0000256" key="7">
    <source>
        <dbReference type="ARBA" id="ARBA00023136"/>
    </source>
</evidence>
<dbReference type="InterPro" id="IPR003599">
    <property type="entry name" value="Ig_sub"/>
</dbReference>
<proteinExistence type="predicted"/>
<evidence type="ECO:0000256" key="5">
    <source>
        <dbReference type="ARBA" id="ARBA00022737"/>
    </source>
</evidence>
<dbReference type="AlphaFoldDB" id="A0AAY5K6J4"/>
<evidence type="ECO:0000256" key="2">
    <source>
        <dbReference type="ARBA" id="ARBA00022614"/>
    </source>
</evidence>
<evidence type="ECO:0000313" key="12">
    <source>
        <dbReference type="Proteomes" id="UP000265140"/>
    </source>
</evidence>
<dbReference type="GO" id="GO:0016020">
    <property type="term" value="C:membrane"/>
    <property type="evidence" value="ECO:0007669"/>
    <property type="project" value="UniProtKB-SubCell"/>
</dbReference>
<dbReference type="Pfam" id="PF07679">
    <property type="entry name" value="I-set"/>
    <property type="match status" value="1"/>
</dbReference>
<evidence type="ECO:0000256" key="9">
    <source>
        <dbReference type="ARBA" id="ARBA00023319"/>
    </source>
</evidence>
<protein>
    <recommendedName>
        <fullName evidence="10">Ig-like domain-containing protein</fullName>
    </recommendedName>
</protein>
<evidence type="ECO:0000313" key="11">
    <source>
        <dbReference type="Ensembl" id="ENSELUP00000084618.1"/>
    </source>
</evidence>
<keyword evidence="7" id="KW-0472">Membrane</keyword>
<evidence type="ECO:0000256" key="4">
    <source>
        <dbReference type="ARBA" id="ARBA00022729"/>
    </source>
</evidence>
<gene>
    <name evidence="11" type="primary">IGSF10</name>
</gene>
<keyword evidence="9" id="KW-0393">Immunoglobulin domain</keyword>